<dbReference type="InterPro" id="IPR002711">
    <property type="entry name" value="HNH"/>
</dbReference>
<accession>A0A4R5PG82</accession>
<comment type="caution">
    <text evidence="3">The sequence shown here is derived from an EMBL/GenBank/DDBJ whole genome shotgun (WGS) entry which is preliminary data.</text>
</comment>
<organism evidence="3 4">
    <name type="scientific">Mycobacteroides franklinii</name>
    <dbReference type="NCBI Taxonomy" id="948102"/>
    <lineage>
        <taxon>Bacteria</taxon>
        <taxon>Bacillati</taxon>
        <taxon>Actinomycetota</taxon>
        <taxon>Actinomycetes</taxon>
        <taxon>Mycobacteriales</taxon>
        <taxon>Mycobacteriaceae</taxon>
        <taxon>Mycobacteroides</taxon>
    </lineage>
</organism>
<protein>
    <submittedName>
        <fullName evidence="3">HNH endonuclease</fullName>
    </submittedName>
</protein>
<dbReference type="SMART" id="SM00507">
    <property type="entry name" value="HNHc"/>
    <property type="match status" value="1"/>
</dbReference>
<feature type="domain" description="HNH nuclease" evidence="2">
    <location>
        <begin position="18"/>
        <end position="78"/>
    </location>
</feature>
<dbReference type="Gene3D" id="1.10.30.50">
    <property type="match status" value="1"/>
</dbReference>
<evidence type="ECO:0000256" key="1">
    <source>
        <dbReference type="SAM" id="MobiDB-lite"/>
    </source>
</evidence>
<dbReference type="InterPro" id="IPR003615">
    <property type="entry name" value="HNH_nuc"/>
</dbReference>
<evidence type="ECO:0000259" key="2">
    <source>
        <dbReference type="SMART" id="SM00507"/>
    </source>
</evidence>
<keyword evidence="3" id="KW-0378">Hydrolase</keyword>
<evidence type="ECO:0000313" key="4">
    <source>
        <dbReference type="Proteomes" id="UP000295627"/>
    </source>
</evidence>
<dbReference type="CDD" id="cd00085">
    <property type="entry name" value="HNHc"/>
    <property type="match status" value="1"/>
</dbReference>
<reference evidence="3 4" key="1">
    <citation type="journal article" date="2019" name="Sci. Rep.">
        <title>Extended insight into the Mycobacterium chelonae-abscessus complex through whole genome sequencing of Mycobacterium salmoniphilum outbreak and Mycobacterium salmoniphilum-like strains.</title>
        <authorList>
            <person name="Behra P.R.K."/>
            <person name="Das S."/>
            <person name="Pettersson B.M.F."/>
            <person name="Shirreff L."/>
            <person name="DuCote T."/>
            <person name="Jacobsson K.G."/>
            <person name="Ennis D.G."/>
            <person name="Kirsebom L.A."/>
        </authorList>
    </citation>
    <scope>NUCLEOTIDE SEQUENCE [LARGE SCALE GENOMIC DNA]</scope>
    <source>
        <strain evidence="3 4">DSM 45524</strain>
    </source>
</reference>
<sequence length="101" mass="11596">MIQRNTTTRDKHRRIIAKGLEPSPLGPEPPCHWCGEPIDYEAHYLDPLSFTIDHVIPLAKGGSDTLDNIVPAHRVHNREKSDKLVYQPGVTFVTERNWWSK</sequence>
<keyword evidence="3" id="KW-0540">Nuclease</keyword>
<dbReference type="AlphaFoldDB" id="A0A4R5PG82"/>
<dbReference type="GO" id="GO:0004519">
    <property type="term" value="F:endonuclease activity"/>
    <property type="evidence" value="ECO:0007669"/>
    <property type="project" value="UniProtKB-KW"/>
</dbReference>
<gene>
    <name evidence="3" type="ORF">EJ571_01670</name>
</gene>
<proteinExistence type="predicted"/>
<dbReference type="GO" id="GO:0008270">
    <property type="term" value="F:zinc ion binding"/>
    <property type="evidence" value="ECO:0007669"/>
    <property type="project" value="InterPro"/>
</dbReference>
<dbReference type="GO" id="GO:0003676">
    <property type="term" value="F:nucleic acid binding"/>
    <property type="evidence" value="ECO:0007669"/>
    <property type="project" value="InterPro"/>
</dbReference>
<dbReference type="Proteomes" id="UP000295627">
    <property type="component" value="Unassembled WGS sequence"/>
</dbReference>
<name>A0A4R5PG82_9MYCO</name>
<dbReference type="RefSeq" id="WP_078336059.1">
    <property type="nucleotide sequence ID" value="NZ_MAFQ01000015.1"/>
</dbReference>
<dbReference type="EMBL" id="RXLR01000006">
    <property type="protein sequence ID" value="TDH25344.1"/>
    <property type="molecule type" value="Genomic_DNA"/>
</dbReference>
<keyword evidence="3" id="KW-0255">Endonuclease</keyword>
<evidence type="ECO:0000313" key="3">
    <source>
        <dbReference type="EMBL" id="TDH25344.1"/>
    </source>
</evidence>
<feature type="region of interest" description="Disordered" evidence="1">
    <location>
        <begin position="1"/>
        <end position="28"/>
    </location>
</feature>
<dbReference type="Pfam" id="PF01844">
    <property type="entry name" value="HNH"/>
    <property type="match status" value="1"/>
</dbReference>